<name>A0A834XA92_9FABA</name>
<protein>
    <submittedName>
        <fullName evidence="1">Uncharacterized protein</fullName>
    </submittedName>
</protein>
<dbReference type="EMBL" id="JAAIUW010000002">
    <property type="protein sequence ID" value="KAF7840965.1"/>
    <property type="molecule type" value="Genomic_DNA"/>
</dbReference>
<evidence type="ECO:0000313" key="2">
    <source>
        <dbReference type="Proteomes" id="UP000634136"/>
    </source>
</evidence>
<sequence>MDNDTLRRWRFAKAEPNKIGNVRTIALPYWLFPMVQAITLY</sequence>
<dbReference type="AlphaFoldDB" id="A0A834XA92"/>
<comment type="caution">
    <text evidence="1">The sequence shown here is derived from an EMBL/GenBank/DDBJ whole genome shotgun (WGS) entry which is preliminary data.</text>
</comment>
<proteinExistence type="predicted"/>
<accession>A0A834XA92</accession>
<gene>
    <name evidence="1" type="ORF">G2W53_003263</name>
</gene>
<reference evidence="1" key="1">
    <citation type="submission" date="2020-09" db="EMBL/GenBank/DDBJ databases">
        <title>Genome-Enabled Discovery of Anthraquinone Biosynthesis in Senna tora.</title>
        <authorList>
            <person name="Kang S.-H."/>
            <person name="Pandey R.P."/>
            <person name="Lee C.-M."/>
            <person name="Sim J.-S."/>
            <person name="Jeong J.-T."/>
            <person name="Choi B.-S."/>
            <person name="Jung M."/>
            <person name="Ginzburg D."/>
            <person name="Zhao K."/>
            <person name="Won S.Y."/>
            <person name="Oh T.-J."/>
            <person name="Yu Y."/>
            <person name="Kim N.-H."/>
            <person name="Lee O.R."/>
            <person name="Lee T.-H."/>
            <person name="Bashyal P."/>
            <person name="Kim T.-S."/>
            <person name="Lee W.-H."/>
            <person name="Kawkins C."/>
            <person name="Kim C.-K."/>
            <person name="Kim J.S."/>
            <person name="Ahn B.O."/>
            <person name="Rhee S.Y."/>
            <person name="Sohng J.K."/>
        </authorList>
    </citation>
    <scope>NUCLEOTIDE SEQUENCE</scope>
    <source>
        <tissue evidence="1">Leaf</tissue>
    </source>
</reference>
<organism evidence="1 2">
    <name type="scientific">Senna tora</name>
    <dbReference type="NCBI Taxonomy" id="362788"/>
    <lineage>
        <taxon>Eukaryota</taxon>
        <taxon>Viridiplantae</taxon>
        <taxon>Streptophyta</taxon>
        <taxon>Embryophyta</taxon>
        <taxon>Tracheophyta</taxon>
        <taxon>Spermatophyta</taxon>
        <taxon>Magnoliopsida</taxon>
        <taxon>eudicotyledons</taxon>
        <taxon>Gunneridae</taxon>
        <taxon>Pentapetalae</taxon>
        <taxon>rosids</taxon>
        <taxon>fabids</taxon>
        <taxon>Fabales</taxon>
        <taxon>Fabaceae</taxon>
        <taxon>Caesalpinioideae</taxon>
        <taxon>Cassia clade</taxon>
        <taxon>Senna</taxon>
    </lineage>
</organism>
<evidence type="ECO:0000313" key="1">
    <source>
        <dbReference type="EMBL" id="KAF7840965.1"/>
    </source>
</evidence>
<dbReference type="Proteomes" id="UP000634136">
    <property type="component" value="Unassembled WGS sequence"/>
</dbReference>
<keyword evidence="2" id="KW-1185">Reference proteome</keyword>